<dbReference type="GO" id="GO:0003824">
    <property type="term" value="F:catalytic activity"/>
    <property type="evidence" value="ECO:0007669"/>
    <property type="project" value="UniProtKB-ARBA"/>
</dbReference>
<gene>
    <name evidence="2" type="ORF">HFRIS_002009</name>
</gene>
<proteinExistence type="inferred from homology"/>
<organism evidence="2 3">
    <name type="scientific">Herbaspirillum frisingense GSF30</name>
    <dbReference type="NCBI Taxonomy" id="864073"/>
    <lineage>
        <taxon>Bacteria</taxon>
        <taxon>Pseudomonadati</taxon>
        <taxon>Pseudomonadota</taxon>
        <taxon>Betaproteobacteria</taxon>
        <taxon>Burkholderiales</taxon>
        <taxon>Oxalobacteraceae</taxon>
        <taxon>Herbaspirillum</taxon>
    </lineage>
</organism>
<dbReference type="Pfam" id="PF00378">
    <property type="entry name" value="ECH_1"/>
    <property type="match status" value="1"/>
</dbReference>
<dbReference type="RefSeq" id="WP_006461543.1">
    <property type="nucleotide sequence ID" value="NZ_AEEC02000002.1"/>
</dbReference>
<sequence>MSYQTILFEKQDGVAVITLNRPDKLNSFTVAMHLELREAIDKLKADPEVRVLLLTGAGRGFCAGQDLGDRAVKPGDEGSAGVDLGHSIDQYYAPLVKSLRALRFPVICAVNGVAAGAGANLPLACDIVIAARSASFVEVFCKLGLIPDTGGTYFLPRLVGTARAMGMALLGEKISAEQAEQWGLIWKCVDDAQLMEQARAMARHFASAPTLGLAATKATLYRSPAHTLEQQLDLERDTMRTLGHSRDYREGVAAFQEKRAPHFTGQ</sequence>
<reference evidence="2 3" key="1">
    <citation type="journal article" date="2013" name="Front. Microbiol.">
        <title>The genome of the endophytic bacterium H. frisingense GSF30(T) identifies diverse strategies in the Herbaspirillum genus to interact with plants.</title>
        <authorList>
            <person name="Straub D."/>
            <person name="Rothballer M."/>
            <person name="Hartmann A."/>
            <person name="Ludewig U."/>
        </authorList>
    </citation>
    <scope>NUCLEOTIDE SEQUENCE [LARGE SCALE GENOMIC DNA]</scope>
    <source>
        <strain evidence="2 3">GSF30</strain>
    </source>
</reference>
<dbReference type="NCBIfam" id="TIGR02280">
    <property type="entry name" value="PaaB1"/>
    <property type="match status" value="1"/>
</dbReference>
<dbReference type="EMBL" id="AEEC02000002">
    <property type="protein sequence ID" value="EOA06495.1"/>
    <property type="molecule type" value="Genomic_DNA"/>
</dbReference>
<dbReference type="InterPro" id="IPR014748">
    <property type="entry name" value="Enoyl-CoA_hydra_C"/>
</dbReference>
<dbReference type="GO" id="GO:0010124">
    <property type="term" value="P:phenylacetate catabolic process"/>
    <property type="evidence" value="ECO:0007669"/>
    <property type="project" value="InterPro"/>
</dbReference>
<comment type="caution">
    <text evidence="2">The sequence shown here is derived from an EMBL/GenBank/DDBJ whole genome shotgun (WGS) entry which is preliminary data.</text>
</comment>
<dbReference type="SUPFAM" id="SSF52096">
    <property type="entry name" value="ClpP/crotonase"/>
    <property type="match status" value="1"/>
</dbReference>
<dbReference type="PANTHER" id="PTHR43459:SF1">
    <property type="entry name" value="EG:BACN32G11.4 PROTEIN"/>
    <property type="match status" value="1"/>
</dbReference>
<comment type="similarity">
    <text evidence="1">Belongs to the enoyl-CoA hydratase/isomerase family.</text>
</comment>
<evidence type="ECO:0000313" key="2">
    <source>
        <dbReference type="EMBL" id="EOA06495.1"/>
    </source>
</evidence>
<protein>
    <submittedName>
        <fullName evidence="2">Enoyl-CoA hydratase II protein</fullName>
    </submittedName>
</protein>
<accession>A0AAI9II71</accession>
<dbReference type="InterPro" id="IPR029045">
    <property type="entry name" value="ClpP/crotonase-like_dom_sf"/>
</dbReference>
<dbReference type="FunFam" id="3.90.226.10:FF:000071">
    <property type="entry name" value="Putative enoyl-CoA hydratase PaaB"/>
    <property type="match status" value="1"/>
</dbReference>
<evidence type="ECO:0000313" key="3">
    <source>
        <dbReference type="Proteomes" id="UP000006772"/>
    </source>
</evidence>
<dbReference type="CDD" id="cd06558">
    <property type="entry name" value="crotonase-like"/>
    <property type="match status" value="1"/>
</dbReference>
<dbReference type="AlphaFoldDB" id="A0AAI9II71"/>
<dbReference type="Gene3D" id="1.10.12.10">
    <property type="entry name" value="Lyase 2-enoyl-coa Hydratase, Chain A, domain 2"/>
    <property type="match status" value="1"/>
</dbReference>
<dbReference type="PANTHER" id="PTHR43459">
    <property type="entry name" value="ENOYL-COA HYDRATASE"/>
    <property type="match status" value="1"/>
</dbReference>
<dbReference type="Gene3D" id="3.90.226.10">
    <property type="entry name" value="2-enoyl-CoA Hydratase, Chain A, domain 1"/>
    <property type="match status" value="1"/>
</dbReference>
<name>A0AAI9II71_9BURK</name>
<dbReference type="InterPro" id="IPR011968">
    <property type="entry name" value="PaaB1"/>
</dbReference>
<dbReference type="Proteomes" id="UP000006772">
    <property type="component" value="Unassembled WGS sequence"/>
</dbReference>
<evidence type="ECO:0000256" key="1">
    <source>
        <dbReference type="ARBA" id="ARBA00005254"/>
    </source>
</evidence>
<dbReference type="InterPro" id="IPR001753">
    <property type="entry name" value="Enoyl-CoA_hydra/iso"/>
</dbReference>